<gene>
    <name evidence="1" type="ORF">AU381_16185</name>
</gene>
<proteinExistence type="predicted"/>
<dbReference type="Proteomes" id="UP000094025">
    <property type="component" value="Unassembled WGS sequence"/>
</dbReference>
<dbReference type="AlphaFoldDB" id="A0A178Y5M1"/>
<name>A0A178Y5M1_9HYPH</name>
<evidence type="ECO:0008006" key="3">
    <source>
        <dbReference type="Google" id="ProtNLM"/>
    </source>
</evidence>
<comment type="caution">
    <text evidence="1">The sequence shown here is derived from an EMBL/GenBank/DDBJ whole genome shotgun (WGS) entry which is preliminary data.</text>
</comment>
<dbReference type="OrthoDB" id="8421478at2"/>
<reference evidence="1 2" key="1">
    <citation type="journal article" date="2016" name="Int. J. Syst. Evol. Microbiol.">
        <title>Ensifer glycinis sp. nov., an novel rhizobial species associated with Glycine spp.</title>
        <authorList>
            <person name="Yan H."/>
            <person name="Yan J."/>
            <person name="Sui X.H."/>
            <person name="Wang E.T."/>
            <person name="Chen W.X."/>
            <person name="Zhang X.X."/>
            <person name="Chen W.F."/>
        </authorList>
    </citation>
    <scope>NUCLEOTIDE SEQUENCE [LARGE SCALE GENOMIC DNA]</scope>
    <source>
        <strain evidence="1 2">CCBAU 23380</strain>
    </source>
</reference>
<sequence>MPTDEAKGRHPAVVLAADVAGYSRLMSEDEEATLSVLTKYQEIIAGLVSRFVNPEQRERIRESLRKGGWQGRW</sequence>
<dbReference type="RefSeq" id="WP_064240541.1">
    <property type="nucleotide sequence ID" value="NZ_LPUX01000050.1"/>
</dbReference>
<evidence type="ECO:0000313" key="1">
    <source>
        <dbReference type="EMBL" id="OAP42706.1"/>
    </source>
</evidence>
<keyword evidence="2" id="KW-1185">Reference proteome</keyword>
<dbReference type="EMBL" id="LPUX01000050">
    <property type="protein sequence ID" value="OAP42706.1"/>
    <property type="molecule type" value="Genomic_DNA"/>
</dbReference>
<evidence type="ECO:0000313" key="2">
    <source>
        <dbReference type="Proteomes" id="UP000094025"/>
    </source>
</evidence>
<dbReference type="STRING" id="1472378.AU381_16185"/>
<organism evidence="1 2">
    <name type="scientific">Sinorhizobium glycinis</name>
    <dbReference type="NCBI Taxonomy" id="1472378"/>
    <lineage>
        <taxon>Bacteria</taxon>
        <taxon>Pseudomonadati</taxon>
        <taxon>Pseudomonadota</taxon>
        <taxon>Alphaproteobacteria</taxon>
        <taxon>Hyphomicrobiales</taxon>
        <taxon>Rhizobiaceae</taxon>
        <taxon>Sinorhizobium/Ensifer group</taxon>
        <taxon>Sinorhizobium</taxon>
    </lineage>
</organism>
<protein>
    <recommendedName>
        <fullName evidence="3">Guanylate cyclase domain-containing protein</fullName>
    </recommendedName>
</protein>
<accession>A0A178Y5M1</accession>